<evidence type="ECO:0000313" key="8">
    <source>
        <dbReference type="Proteomes" id="UP000325440"/>
    </source>
</evidence>
<dbReference type="PANTHER" id="PTHR24403">
    <property type="entry name" value="ZINC FINGER PROTEIN"/>
    <property type="match status" value="1"/>
</dbReference>
<dbReference type="GO" id="GO:0005634">
    <property type="term" value="C:nucleus"/>
    <property type="evidence" value="ECO:0007669"/>
    <property type="project" value="TreeGrafter"/>
</dbReference>
<dbReference type="SMART" id="SM00355">
    <property type="entry name" value="ZnF_C2H2"/>
    <property type="match status" value="5"/>
</dbReference>
<evidence type="ECO:0000256" key="5">
    <source>
        <dbReference type="PROSITE-ProRule" id="PRU00042"/>
    </source>
</evidence>
<keyword evidence="8" id="KW-1185">Reference proteome</keyword>
<protein>
    <submittedName>
        <fullName evidence="7">Zinc finger C2H2-type,Zinc finger, RING/FYVE/PHD-type</fullName>
    </submittedName>
</protein>
<dbReference type="AlphaFoldDB" id="A0A5E4NFH1"/>
<evidence type="ECO:0000259" key="6">
    <source>
        <dbReference type="PROSITE" id="PS50157"/>
    </source>
</evidence>
<sequence length="334" mass="36956">MAFVCSYPMPVADHFITLGTRVSEQNDSARKTSAYTKRTTETNRPRDLQVPGEVCETCYAYCANKAELWKHVRDKHGADRRLVCPMSGCGRQFLARAMSAAHMAHHRYAVQFPNASDDRPLTCELCGLLLRNLSTFRKHMAKMHPDAAAAMCGVCYLYTGDVPSLVDHVRRRHGVATETRAATTETPDTVIETPDTVIETPDTVIETPDTVIETPDTTIETPDIAIETPDIAIETPDIAIETLAATAENLTTVSTAAFNAKKRGKQIRRAAIRCDVCGKQYGNYRNMYEHRVVHGAVEVDPRSPFAVRSSPKQQHARSCFQACSVPTPDPDSDM</sequence>
<keyword evidence="2" id="KW-0677">Repeat</keyword>
<accession>A0A5E4NFH1</accession>
<evidence type="ECO:0000256" key="4">
    <source>
        <dbReference type="ARBA" id="ARBA00022833"/>
    </source>
</evidence>
<name>A0A5E4NFH1_9HEMI</name>
<dbReference type="Proteomes" id="UP000325440">
    <property type="component" value="Unassembled WGS sequence"/>
</dbReference>
<evidence type="ECO:0000256" key="3">
    <source>
        <dbReference type="ARBA" id="ARBA00022771"/>
    </source>
</evidence>
<dbReference type="GO" id="GO:0008270">
    <property type="term" value="F:zinc ion binding"/>
    <property type="evidence" value="ECO:0007669"/>
    <property type="project" value="UniProtKB-KW"/>
</dbReference>
<dbReference type="InterPro" id="IPR050688">
    <property type="entry name" value="Zinc_finger/UBP_domain"/>
</dbReference>
<dbReference type="GO" id="GO:0010468">
    <property type="term" value="P:regulation of gene expression"/>
    <property type="evidence" value="ECO:0007669"/>
    <property type="project" value="TreeGrafter"/>
</dbReference>
<keyword evidence="1" id="KW-0479">Metal-binding</keyword>
<evidence type="ECO:0000313" key="7">
    <source>
        <dbReference type="EMBL" id="VVC43495.1"/>
    </source>
</evidence>
<dbReference type="PROSITE" id="PS50157">
    <property type="entry name" value="ZINC_FINGER_C2H2_2"/>
    <property type="match status" value="1"/>
</dbReference>
<dbReference type="EMBL" id="CABPRJ010002370">
    <property type="protein sequence ID" value="VVC43495.1"/>
    <property type="molecule type" value="Genomic_DNA"/>
</dbReference>
<dbReference type="PROSITE" id="PS00028">
    <property type="entry name" value="ZINC_FINGER_C2H2_1"/>
    <property type="match status" value="4"/>
</dbReference>
<feature type="domain" description="C2H2-type" evidence="6">
    <location>
        <begin position="272"/>
        <end position="294"/>
    </location>
</feature>
<evidence type="ECO:0000256" key="2">
    <source>
        <dbReference type="ARBA" id="ARBA00022737"/>
    </source>
</evidence>
<dbReference type="Gene3D" id="3.30.160.60">
    <property type="entry name" value="Classic Zinc Finger"/>
    <property type="match status" value="2"/>
</dbReference>
<keyword evidence="3 5" id="KW-0863">Zinc-finger</keyword>
<gene>
    <name evidence="7" type="ORF">CINCED_3A008193</name>
</gene>
<dbReference type="OrthoDB" id="6616896at2759"/>
<organism evidence="7 8">
    <name type="scientific">Cinara cedri</name>
    <dbReference type="NCBI Taxonomy" id="506608"/>
    <lineage>
        <taxon>Eukaryota</taxon>
        <taxon>Metazoa</taxon>
        <taxon>Ecdysozoa</taxon>
        <taxon>Arthropoda</taxon>
        <taxon>Hexapoda</taxon>
        <taxon>Insecta</taxon>
        <taxon>Pterygota</taxon>
        <taxon>Neoptera</taxon>
        <taxon>Paraneoptera</taxon>
        <taxon>Hemiptera</taxon>
        <taxon>Sternorrhyncha</taxon>
        <taxon>Aphidomorpha</taxon>
        <taxon>Aphidoidea</taxon>
        <taxon>Aphididae</taxon>
        <taxon>Lachninae</taxon>
        <taxon>Cinara</taxon>
    </lineage>
</organism>
<proteinExistence type="predicted"/>
<dbReference type="InterPro" id="IPR013087">
    <property type="entry name" value="Znf_C2H2_type"/>
</dbReference>
<evidence type="ECO:0000256" key="1">
    <source>
        <dbReference type="ARBA" id="ARBA00022723"/>
    </source>
</evidence>
<reference evidence="7 8" key="1">
    <citation type="submission" date="2019-08" db="EMBL/GenBank/DDBJ databases">
        <authorList>
            <person name="Alioto T."/>
            <person name="Alioto T."/>
            <person name="Gomez Garrido J."/>
        </authorList>
    </citation>
    <scope>NUCLEOTIDE SEQUENCE [LARGE SCALE GENOMIC DNA]</scope>
</reference>
<keyword evidence="4" id="KW-0862">Zinc</keyword>
<dbReference type="PANTHER" id="PTHR24403:SF67">
    <property type="entry name" value="FI01116P-RELATED"/>
    <property type="match status" value="1"/>
</dbReference>